<organism evidence="2 5">
    <name type="scientific">Adineta steineri</name>
    <dbReference type="NCBI Taxonomy" id="433720"/>
    <lineage>
        <taxon>Eukaryota</taxon>
        <taxon>Metazoa</taxon>
        <taxon>Spiralia</taxon>
        <taxon>Gnathifera</taxon>
        <taxon>Rotifera</taxon>
        <taxon>Eurotatoria</taxon>
        <taxon>Bdelloidea</taxon>
        <taxon>Adinetida</taxon>
        <taxon>Adinetidae</taxon>
        <taxon>Adineta</taxon>
    </lineage>
</organism>
<proteinExistence type="predicted"/>
<keyword evidence="4" id="KW-1185">Reference proteome</keyword>
<dbReference type="AlphaFoldDB" id="A0A815HUD4"/>
<feature type="transmembrane region" description="Helical" evidence="1">
    <location>
        <begin position="24"/>
        <end position="46"/>
    </location>
</feature>
<sequence>MRESKLHLLCSLTIWLRHHYDTRLIRATGILLIEELLQILIVIFQHAVETNRFPYGEFFLDIICVWIFLAAILITFALAKKISKYKARIIKLESFQTSITK</sequence>
<evidence type="ECO:0000313" key="2">
    <source>
        <dbReference type="EMBL" id="CAF1356788.1"/>
    </source>
</evidence>
<dbReference type="Proteomes" id="UP000663832">
    <property type="component" value="Unassembled WGS sequence"/>
</dbReference>
<gene>
    <name evidence="2" type="ORF">BJG266_LOCUS35266</name>
    <name evidence="3" type="ORF">QVE165_LOCUS52322</name>
</gene>
<accession>A0A815HUD4</accession>
<evidence type="ECO:0000313" key="3">
    <source>
        <dbReference type="EMBL" id="CAF1598942.1"/>
    </source>
</evidence>
<dbReference type="EMBL" id="CAJNOM010001221">
    <property type="protein sequence ID" value="CAF1598942.1"/>
    <property type="molecule type" value="Genomic_DNA"/>
</dbReference>
<keyword evidence="1" id="KW-0472">Membrane</keyword>
<evidence type="ECO:0000256" key="1">
    <source>
        <dbReference type="SAM" id="Phobius"/>
    </source>
</evidence>
<evidence type="ECO:0000313" key="4">
    <source>
        <dbReference type="Proteomes" id="UP000663832"/>
    </source>
</evidence>
<dbReference type="Proteomes" id="UP000663877">
    <property type="component" value="Unassembled WGS sequence"/>
</dbReference>
<evidence type="ECO:0000313" key="5">
    <source>
        <dbReference type="Proteomes" id="UP000663877"/>
    </source>
</evidence>
<keyword evidence="1" id="KW-1133">Transmembrane helix</keyword>
<comment type="caution">
    <text evidence="2">The sequence shown here is derived from an EMBL/GenBank/DDBJ whole genome shotgun (WGS) entry which is preliminary data.</text>
</comment>
<feature type="transmembrane region" description="Helical" evidence="1">
    <location>
        <begin position="58"/>
        <end position="79"/>
    </location>
</feature>
<protein>
    <submittedName>
        <fullName evidence="2">Uncharacterized protein</fullName>
    </submittedName>
</protein>
<reference evidence="2" key="1">
    <citation type="submission" date="2021-02" db="EMBL/GenBank/DDBJ databases">
        <authorList>
            <person name="Nowell W R."/>
        </authorList>
    </citation>
    <scope>NUCLEOTIDE SEQUENCE</scope>
</reference>
<keyword evidence="1" id="KW-0812">Transmembrane</keyword>
<name>A0A815HUD4_9BILA</name>
<dbReference type="EMBL" id="CAJNOI010000869">
    <property type="protein sequence ID" value="CAF1356788.1"/>
    <property type="molecule type" value="Genomic_DNA"/>
</dbReference>